<proteinExistence type="predicted"/>
<comment type="caution">
    <text evidence="1">The sequence shown here is derived from an EMBL/GenBank/DDBJ whole genome shotgun (WGS) entry which is preliminary data.</text>
</comment>
<gene>
    <name evidence="1" type="ORF">KK060_23565</name>
</gene>
<dbReference type="EMBL" id="JAHESD010000096">
    <property type="protein sequence ID" value="MBT1706282.1"/>
    <property type="molecule type" value="Genomic_DNA"/>
</dbReference>
<protein>
    <submittedName>
        <fullName evidence="1">Uncharacterized protein</fullName>
    </submittedName>
</protein>
<keyword evidence="2" id="KW-1185">Reference proteome</keyword>
<sequence>MSVAWKGFNLDLSDNDRSAFICDYAITPPALSIKKKVHSYLIKTCPGGDYW</sequence>
<accession>A0ABS5VZK1</accession>
<evidence type="ECO:0000313" key="2">
    <source>
        <dbReference type="Proteomes" id="UP000772618"/>
    </source>
</evidence>
<reference evidence="1 2" key="1">
    <citation type="submission" date="2021-05" db="EMBL/GenBank/DDBJ databases">
        <title>A Polyphasic approach of four new species of the genus Ohtaekwangia: Ohtaekwangia histidinii sp. nov., Ohtaekwangia cretensis sp. nov., Ohtaekwangia indiensis sp. nov., Ohtaekwangia reichenbachii sp. nov. from diverse environment.</title>
        <authorList>
            <person name="Octaviana S."/>
        </authorList>
    </citation>
    <scope>NUCLEOTIDE SEQUENCE [LARGE SCALE GENOMIC DNA]</scope>
    <source>
        <strain evidence="1 2">PWU20</strain>
    </source>
</reference>
<organism evidence="1 2">
    <name type="scientific">Chryseosolibacter indicus</name>
    <dbReference type="NCBI Taxonomy" id="2782351"/>
    <lineage>
        <taxon>Bacteria</taxon>
        <taxon>Pseudomonadati</taxon>
        <taxon>Bacteroidota</taxon>
        <taxon>Cytophagia</taxon>
        <taxon>Cytophagales</taxon>
        <taxon>Chryseotaleaceae</taxon>
        <taxon>Chryseosolibacter</taxon>
    </lineage>
</organism>
<name>A0ABS5VZK1_9BACT</name>
<evidence type="ECO:0000313" key="1">
    <source>
        <dbReference type="EMBL" id="MBT1706282.1"/>
    </source>
</evidence>
<dbReference type="Proteomes" id="UP000772618">
    <property type="component" value="Unassembled WGS sequence"/>
</dbReference>